<organism evidence="1">
    <name type="scientific">Salmonella enteritidis</name>
    <dbReference type="NCBI Taxonomy" id="149539"/>
    <lineage>
        <taxon>Bacteria</taxon>
        <taxon>Pseudomonadati</taxon>
        <taxon>Pseudomonadota</taxon>
        <taxon>Gammaproteobacteria</taxon>
        <taxon>Enterobacterales</taxon>
        <taxon>Enterobacteriaceae</taxon>
        <taxon>Salmonella</taxon>
    </lineage>
</organism>
<sequence>MRINVDVFAELIDVQPGEIVWAVNHGNKLEGIELPPSQRGIKNVRYKGPNSLTFEVTAAMNFAKEFKARKGKAGSRNLSARNE</sequence>
<proteinExistence type="predicted"/>
<dbReference type="EMBL" id="AALIND010000030">
    <property type="protein sequence ID" value="ECZ9813141.1"/>
    <property type="molecule type" value="Genomic_DNA"/>
</dbReference>
<evidence type="ECO:0000313" key="1">
    <source>
        <dbReference type="EMBL" id="ECZ9813141.1"/>
    </source>
</evidence>
<accession>A0A625PMI1</accession>
<protein>
    <submittedName>
        <fullName evidence="1">Uncharacterized protein</fullName>
    </submittedName>
</protein>
<name>A0A625PMI1_SALEN</name>
<gene>
    <name evidence="1" type="ORF">A4M41_22640</name>
</gene>
<dbReference type="AlphaFoldDB" id="A0A625PMI1"/>
<comment type="caution">
    <text evidence="1">The sequence shown here is derived from an EMBL/GenBank/DDBJ whole genome shotgun (WGS) entry which is preliminary data.</text>
</comment>
<reference evidence="1" key="1">
    <citation type="submission" date="2018-07" db="EMBL/GenBank/DDBJ databases">
        <authorList>
            <person name="Ashton P.M."/>
            <person name="Dallman T."/>
            <person name="Nair S."/>
            <person name="De Pinna E."/>
            <person name="Peters T."/>
            <person name="Grant K."/>
        </authorList>
    </citation>
    <scope>NUCLEOTIDE SEQUENCE</scope>
    <source>
        <strain evidence="1">127426</strain>
    </source>
</reference>